<sequence length="1358" mass="151592">MDANCLFCVHHLSSEDAALSETQKNQLQQPVGCSPAAGAAITSLDIKTAATPNDVEDFLTVGESVVYYLNPTIFNCVSAESVLSSKPFSLGSKLLLIRNLPMNKDCCYTEEELVNLLSRFEFQYAHNLIYIIPQTGMAFVLMPNEQSVTGLLWASVHGHLTFKEHKLFLYIVKKDMVMTPLRFYRSLIDATALNMKDDGTSIIYIQNISPSDTIKLREALRSIGSIRNFLPLLNKVFVEFETVYDADRLGVWYSLMRVGFLHTVNRLKVPRSKHKSQPPKQPLKALPESEERLSEAQIPNGKYIIPQSTTPPFWVTMITAPYVFPTVCPWFNIPKFLTVRGEIQVLTPPPSASKFSTIMLTGLPEGNYKHEDVAKLVWRYFPKQNLHTLYYNILVLPLQRRAFVFFCDWEACCTFVSDCVRNPISVGGCLLSVHFVFDDMHPGCSEEKMYRNLMKWSNGYVPEFFLLEKRLLSVETYETNVDIIKTVMKEVAVIASFVSILPLTNRICIEMASASGVAKVLQAMPLRNDLSTYVWSKVGRIECVKDLNRRLKETSEIKINLEAATQEVSAEPPALKTGANIVLSEPHNDVARATSAVPAAFIKSIMCTSESKPEDRAAESPDVVLDSKAETASTTQECQPCEKISVVADPDKKTQTDPLSAVSSVSDMSTEASSSVKLEPPAGLDSCLTAGERLRSLLRPQNIRCLAHNIIMSPKPFSLQSRLLLITDLPQYEDGCYTESGLSELLHKFGFQYKDKNIYVIPQACMAFALMPSYENAKDVFLAAKQCLLFNGSKLGVDIVSSGILMTPFGFYKSLMETINIPVTDDGTSTIYIQNISPSEARDLRETLRKINSVKNYLPLLNKVFIEFESAADADRIGVWYSLLKGRFAHNIYRIKLPTTSIKSLPPRLAAKAMPDSKDIVVGPVVPPTNIGVPDGSTAPFSVTMTTAPFVFPTESPWFIIPKFRTVNKEEDLLASISVASKFSTIMVTGLPLGTYKHEDVARVVWKYFPEQNLQTLLYNIVVLPLQRRAFVFFNDWQSCHNFVKDFLKKQVSLKGRVLHIHLVLEEMHLGSSEEMMYQTLMKWSNARIPELELLQERLVCLELSDVSVNLLMTILEFVTNCSSIVGFLPLANRLCIEMAESRGVNQVVASCANMPEDWNKVRNVESVKSLKQRIEDSSEIKIHLELDTADINAKTPASKTGPQSPPPVPVNSLVSSLGTMVPRDETETGIETAPEKKQQAGPCNVEVKEVKAESCVESKGGETADVKPTESLTPTTTVKTQPSKPSTNPHQSPQTNPKTQQTDGKYPSQVQKCMKPNPNLKTKTIVSGISGSYGCRIMFYSLNNFLFYSEELYEQCS</sequence>
<feature type="compositionally biased region" description="Basic and acidic residues" evidence="1">
    <location>
        <begin position="1247"/>
        <end position="1269"/>
    </location>
</feature>
<feature type="region of interest" description="Disordered" evidence="1">
    <location>
        <begin position="1194"/>
        <end position="1318"/>
    </location>
</feature>
<accession>A0ABV0RN46</accession>
<reference evidence="2 3" key="1">
    <citation type="submission" date="2021-06" db="EMBL/GenBank/DDBJ databases">
        <authorList>
            <person name="Palmer J.M."/>
        </authorList>
    </citation>
    <scope>NUCLEOTIDE SEQUENCE [LARGE SCALE GENOMIC DNA]</scope>
    <source>
        <strain evidence="2 3">XC_2019</strain>
        <tissue evidence="2">Muscle</tissue>
    </source>
</reference>
<feature type="region of interest" description="Disordered" evidence="1">
    <location>
        <begin position="271"/>
        <end position="291"/>
    </location>
</feature>
<evidence type="ECO:0000313" key="2">
    <source>
        <dbReference type="EMBL" id="MEQ2209605.1"/>
    </source>
</evidence>
<evidence type="ECO:0000313" key="3">
    <source>
        <dbReference type="Proteomes" id="UP001434883"/>
    </source>
</evidence>
<dbReference type="Gene3D" id="3.30.70.330">
    <property type="match status" value="3"/>
</dbReference>
<dbReference type="InterPro" id="IPR012677">
    <property type="entry name" value="Nucleotide-bd_a/b_plait_sf"/>
</dbReference>
<feature type="compositionally biased region" description="Polar residues" evidence="1">
    <location>
        <begin position="1271"/>
        <end position="1312"/>
    </location>
</feature>
<protein>
    <submittedName>
        <fullName evidence="2">Uncharacterized protein</fullName>
    </submittedName>
</protein>
<dbReference type="CDD" id="cd00590">
    <property type="entry name" value="RRM_SF"/>
    <property type="match status" value="1"/>
</dbReference>
<evidence type="ECO:0000256" key="1">
    <source>
        <dbReference type="SAM" id="MobiDB-lite"/>
    </source>
</evidence>
<feature type="region of interest" description="Disordered" evidence="1">
    <location>
        <begin position="650"/>
        <end position="677"/>
    </location>
</feature>
<name>A0ABV0RN46_9TELE</name>
<proteinExistence type="predicted"/>
<dbReference type="Proteomes" id="UP001434883">
    <property type="component" value="Unassembled WGS sequence"/>
</dbReference>
<dbReference type="EMBL" id="JAHRIN010051544">
    <property type="protein sequence ID" value="MEQ2209605.1"/>
    <property type="molecule type" value="Genomic_DNA"/>
</dbReference>
<gene>
    <name evidence="2" type="ORF">XENOCAPTIV_001375</name>
</gene>
<comment type="caution">
    <text evidence="2">The sequence shown here is derived from an EMBL/GenBank/DDBJ whole genome shotgun (WGS) entry which is preliminary data.</text>
</comment>
<organism evidence="2 3">
    <name type="scientific">Xenoophorus captivus</name>
    <dbReference type="NCBI Taxonomy" id="1517983"/>
    <lineage>
        <taxon>Eukaryota</taxon>
        <taxon>Metazoa</taxon>
        <taxon>Chordata</taxon>
        <taxon>Craniata</taxon>
        <taxon>Vertebrata</taxon>
        <taxon>Euteleostomi</taxon>
        <taxon>Actinopterygii</taxon>
        <taxon>Neopterygii</taxon>
        <taxon>Teleostei</taxon>
        <taxon>Neoteleostei</taxon>
        <taxon>Acanthomorphata</taxon>
        <taxon>Ovalentaria</taxon>
        <taxon>Atherinomorphae</taxon>
        <taxon>Cyprinodontiformes</taxon>
        <taxon>Goodeidae</taxon>
        <taxon>Xenoophorus</taxon>
    </lineage>
</organism>
<keyword evidence="3" id="KW-1185">Reference proteome</keyword>
<feature type="compositionally biased region" description="Polar residues" evidence="1">
    <location>
        <begin position="656"/>
        <end position="676"/>
    </location>
</feature>